<dbReference type="PANTHER" id="PTHR43777:SF1">
    <property type="entry name" value="MOLYBDENUM COFACTOR CYTIDYLYLTRANSFERASE"/>
    <property type="match status" value="1"/>
</dbReference>
<dbReference type="EMBL" id="JBHSRD010000002">
    <property type="protein sequence ID" value="MFC6005879.1"/>
    <property type="molecule type" value="Genomic_DNA"/>
</dbReference>
<dbReference type="Proteomes" id="UP001596189">
    <property type="component" value="Unassembled WGS sequence"/>
</dbReference>
<gene>
    <name evidence="3" type="ORF">ACFQDO_01945</name>
</gene>
<reference evidence="4" key="1">
    <citation type="journal article" date="2019" name="Int. J. Syst. Evol. Microbiol.">
        <title>The Global Catalogue of Microorganisms (GCM) 10K type strain sequencing project: providing services to taxonomists for standard genome sequencing and annotation.</title>
        <authorList>
            <consortium name="The Broad Institute Genomics Platform"/>
            <consortium name="The Broad Institute Genome Sequencing Center for Infectious Disease"/>
            <person name="Wu L."/>
            <person name="Ma J."/>
        </authorList>
    </citation>
    <scope>NUCLEOTIDE SEQUENCE [LARGE SCALE GENOMIC DNA]</scope>
    <source>
        <strain evidence="4">KACC 14249</strain>
    </source>
</reference>
<organism evidence="3 4">
    <name type="scientific">Angustibacter luteus</name>
    <dbReference type="NCBI Taxonomy" id="658456"/>
    <lineage>
        <taxon>Bacteria</taxon>
        <taxon>Bacillati</taxon>
        <taxon>Actinomycetota</taxon>
        <taxon>Actinomycetes</taxon>
        <taxon>Kineosporiales</taxon>
        <taxon>Kineosporiaceae</taxon>
    </lineage>
</organism>
<dbReference type="Pfam" id="PF12804">
    <property type="entry name" value="NTP_transf_3"/>
    <property type="match status" value="1"/>
</dbReference>
<protein>
    <submittedName>
        <fullName evidence="3">Nucleotidyltransferase family protein</fullName>
    </submittedName>
</protein>
<feature type="compositionally biased region" description="Basic and acidic residues" evidence="1">
    <location>
        <begin position="186"/>
        <end position="199"/>
    </location>
</feature>
<evidence type="ECO:0000259" key="2">
    <source>
        <dbReference type="Pfam" id="PF12804"/>
    </source>
</evidence>
<evidence type="ECO:0000256" key="1">
    <source>
        <dbReference type="SAM" id="MobiDB-lite"/>
    </source>
</evidence>
<keyword evidence="4" id="KW-1185">Reference proteome</keyword>
<evidence type="ECO:0000313" key="3">
    <source>
        <dbReference type="EMBL" id="MFC6005879.1"/>
    </source>
</evidence>
<dbReference type="SUPFAM" id="SSF53448">
    <property type="entry name" value="Nucleotide-diphospho-sugar transferases"/>
    <property type="match status" value="1"/>
</dbReference>
<dbReference type="PANTHER" id="PTHR43777">
    <property type="entry name" value="MOLYBDENUM COFACTOR CYTIDYLYLTRANSFERASE"/>
    <property type="match status" value="1"/>
</dbReference>
<dbReference type="InterPro" id="IPR025877">
    <property type="entry name" value="MobA-like_NTP_Trfase"/>
</dbReference>
<comment type="caution">
    <text evidence="3">The sequence shown here is derived from an EMBL/GenBank/DDBJ whole genome shotgun (WGS) entry which is preliminary data.</text>
</comment>
<feature type="domain" description="MobA-like NTP transferase" evidence="2">
    <location>
        <begin position="18"/>
        <end position="174"/>
    </location>
</feature>
<dbReference type="Gene3D" id="3.90.550.10">
    <property type="entry name" value="Spore Coat Polysaccharide Biosynthesis Protein SpsA, Chain A"/>
    <property type="match status" value="1"/>
</dbReference>
<dbReference type="RefSeq" id="WP_345716752.1">
    <property type="nucleotide sequence ID" value="NZ_BAABFP010000005.1"/>
</dbReference>
<feature type="region of interest" description="Disordered" evidence="1">
    <location>
        <begin position="179"/>
        <end position="199"/>
    </location>
</feature>
<evidence type="ECO:0000313" key="4">
    <source>
        <dbReference type="Proteomes" id="UP001596189"/>
    </source>
</evidence>
<dbReference type="InterPro" id="IPR029044">
    <property type="entry name" value="Nucleotide-diphossugar_trans"/>
</dbReference>
<dbReference type="CDD" id="cd04182">
    <property type="entry name" value="GT_2_like_f"/>
    <property type="match status" value="1"/>
</dbReference>
<sequence length="199" mass="20291">MSSDDADAAAADPGGVVGIVLAAGAGRRFGGPKALATLDGRRLVDRAVATLRAGGCADVIAVAGAVPLRDVDAEVATNVNWPRGMASSLQVGLAAAQAGPWSTAVLLLVDQPWIGPQAVRRLIAARAAGARCAQAEYDGVPGHPVLFARECWADVGAAARGDQGARVWLRTHPDEVSAVDCAGTGDPRDVDRPQDLLDS</sequence>
<name>A0ABW1J9F8_9ACTN</name>
<proteinExistence type="predicted"/>
<accession>A0ABW1J9F8</accession>